<sequence length="156" mass="17097">MPPNAPVAPVKSINGISACELIYKRHDLFSLNTDRGTNAPLTSLLSCVGDMQEGDSALAQVLCEPVSRLQWEYDSGKAYEKFQKGRMPGRIRGGWEFAGRSVCQVLRGGFQLVFDSLDDFIGSGKMSRNPGATNSFEDSLPLSLPLTVKNCCKTYR</sequence>
<comment type="caution">
    <text evidence="1">The sequence shown here is derived from an EMBL/GenBank/DDBJ whole genome shotgun (WGS) entry which is preliminary data.</text>
</comment>
<dbReference type="EMBL" id="JAKOAV010000006">
    <property type="protein sequence ID" value="MDF9407768.1"/>
    <property type="molecule type" value="Genomic_DNA"/>
</dbReference>
<evidence type="ECO:0000313" key="2">
    <source>
        <dbReference type="Proteomes" id="UP001154312"/>
    </source>
</evidence>
<organism evidence="1 2">
    <name type="scientific">Pelotomaculum isophthalicicum JI</name>
    <dbReference type="NCBI Taxonomy" id="947010"/>
    <lineage>
        <taxon>Bacteria</taxon>
        <taxon>Bacillati</taxon>
        <taxon>Bacillota</taxon>
        <taxon>Clostridia</taxon>
        <taxon>Eubacteriales</taxon>
        <taxon>Desulfotomaculaceae</taxon>
        <taxon>Pelotomaculum</taxon>
    </lineage>
</organism>
<keyword evidence="2" id="KW-1185">Reference proteome</keyword>
<protein>
    <submittedName>
        <fullName evidence="1">Uncharacterized protein</fullName>
    </submittedName>
</protein>
<reference evidence="1" key="1">
    <citation type="submission" date="2022-02" db="EMBL/GenBank/DDBJ databases">
        <authorList>
            <person name="Leng L."/>
        </authorList>
    </citation>
    <scope>NUCLEOTIDE SEQUENCE</scope>
    <source>
        <strain evidence="1">JI</strain>
    </source>
</reference>
<accession>A0A9X4JVP3</accession>
<evidence type="ECO:0000313" key="1">
    <source>
        <dbReference type="EMBL" id="MDF9407768.1"/>
    </source>
</evidence>
<gene>
    <name evidence="1" type="ORF">L7E55_05245</name>
</gene>
<dbReference type="Proteomes" id="UP001154312">
    <property type="component" value="Unassembled WGS sequence"/>
</dbReference>
<proteinExistence type="predicted"/>
<name>A0A9X4JVP3_9FIRM</name>
<dbReference type="RefSeq" id="WP_277443007.1">
    <property type="nucleotide sequence ID" value="NZ_JAKOAV010000006.1"/>
</dbReference>
<dbReference type="AlphaFoldDB" id="A0A9X4JVP3"/>